<keyword evidence="9" id="KW-1185">Reference proteome</keyword>
<evidence type="ECO:0000256" key="1">
    <source>
        <dbReference type="ARBA" id="ARBA00006622"/>
    </source>
</evidence>
<sequence>MADACLREFVRMLRARRAAPGGLAGVDAEMAGLQLEPSSLKPYLHFLPGRYTRNLVHRDEGMEIIVNCWSPGTASPIHDHDGQECWFSIQRGQFLMENYPLLEGGTEPGLARLGAPARVGPVGAGHVDFRDPGASIHRVSIAGNVPGITLHVYAGPVASCLVFDPRRHRCASHSLRYHSIFGRPVRPTEEGRTPLPLHV</sequence>
<dbReference type="Gene3D" id="2.60.120.10">
    <property type="entry name" value="Jelly Rolls"/>
    <property type="match status" value="1"/>
</dbReference>
<dbReference type="Proteomes" id="UP000563426">
    <property type="component" value="Unassembled WGS sequence"/>
</dbReference>
<keyword evidence="6" id="KW-0883">Thioether bond</keyword>
<comment type="similarity">
    <text evidence="1">Belongs to the cysteine dioxygenase family.</text>
</comment>
<name>A0A3A8I9A6_9BACT</name>
<keyword evidence="5 7" id="KW-0408">Iron</keyword>
<dbReference type="SUPFAM" id="SSF51182">
    <property type="entry name" value="RmlC-like cupins"/>
    <property type="match status" value="1"/>
</dbReference>
<dbReference type="PANTHER" id="PTHR12918">
    <property type="entry name" value="CYSTEINE DIOXYGENASE"/>
    <property type="match status" value="1"/>
</dbReference>
<dbReference type="CDD" id="cd10548">
    <property type="entry name" value="cupin_CDO"/>
    <property type="match status" value="1"/>
</dbReference>
<evidence type="ECO:0000256" key="5">
    <source>
        <dbReference type="ARBA" id="ARBA00023004"/>
    </source>
</evidence>
<dbReference type="RefSeq" id="WP_120526638.1">
    <property type="nucleotide sequence ID" value="NZ_RAVW01000132.1"/>
</dbReference>
<feature type="cross-link" description="3'-(S-cysteinyl)-tyrosine (Cys-Tyr)" evidence="6">
    <location>
        <begin position="85"/>
        <end position="153"/>
    </location>
</feature>
<dbReference type="InterPro" id="IPR011051">
    <property type="entry name" value="RmlC_Cupin_sf"/>
</dbReference>
<evidence type="ECO:0000256" key="3">
    <source>
        <dbReference type="ARBA" id="ARBA00022964"/>
    </source>
</evidence>
<dbReference type="OrthoDB" id="7059163at2"/>
<protein>
    <submittedName>
        <fullName evidence="8">Cysteine dioxygenase family protein</fullName>
    </submittedName>
</protein>
<feature type="binding site" evidence="7">
    <location>
        <position position="80"/>
    </location>
    <ligand>
        <name>Fe cation</name>
        <dbReference type="ChEBI" id="CHEBI:24875"/>
        <note>catalytic</note>
    </ligand>
</feature>
<dbReference type="AlphaFoldDB" id="A0A3A8I9A6"/>
<dbReference type="PANTHER" id="PTHR12918:SF1">
    <property type="entry name" value="CYSTEINE DIOXYGENASE TYPE 1"/>
    <property type="match status" value="1"/>
</dbReference>
<dbReference type="Pfam" id="PF05995">
    <property type="entry name" value="CDO_I"/>
    <property type="match status" value="1"/>
</dbReference>
<keyword evidence="2 7" id="KW-0479">Metal-binding</keyword>
<feature type="binding site" evidence="7">
    <location>
        <position position="137"/>
    </location>
    <ligand>
        <name>Fe cation</name>
        <dbReference type="ChEBI" id="CHEBI:24875"/>
        <note>catalytic</note>
    </ligand>
</feature>
<dbReference type="InterPro" id="IPR014710">
    <property type="entry name" value="RmlC-like_jellyroll"/>
</dbReference>
<evidence type="ECO:0000256" key="2">
    <source>
        <dbReference type="ARBA" id="ARBA00022723"/>
    </source>
</evidence>
<dbReference type="GO" id="GO:0008198">
    <property type="term" value="F:ferrous iron binding"/>
    <property type="evidence" value="ECO:0007669"/>
    <property type="project" value="TreeGrafter"/>
</dbReference>
<feature type="binding site" evidence="7">
    <location>
        <position position="78"/>
    </location>
    <ligand>
        <name>Fe cation</name>
        <dbReference type="ChEBI" id="CHEBI:24875"/>
        <note>catalytic</note>
    </ligand>
</feature>
<proteinExistence type="inferred from homology"/>
<evidence type="ECO:0000256" key="4">
    <source>
        <dbReference type="ARBA" id="ARBA00023002"/>
    </source>
</evidence>
<evidence type="ECO:0000313" key="8">
    <source>
        <dbReference type="EMBL" id="NOK34259.1"/>
    </source>
</evidence>
<keyword evidence="3 8" id="KW-0223">Dioxygenase</keyword>
<dbReference type="EMBL" id="JABFJV010000064">
    <property type="protein sequence ID" value="NOK34259.1"/>
    <property type="molecule type" value="Genomic_DNA"/>
</dbReference>
<comment type="caution">
    <text evidence="8">The sequence shown here is derived from an EMBL/GenBank/DDBJ whole genome shotgun (WGS) entry which is preliminary data.</text>
</comment>
<organism evidence="8 9">
    <name type="scientific">Corallococcus exercitus</name>
    <dbReference type="NCBI Taxonomy" id="2316736"/>
    <lineage>
        <taxon>Bacteria</taxon>
        <taxon>Pseudomonadati</taxon>
        <taxon>Myxococcota</taxon>
        <taxon>Myxococcia</taxon>
        <taxon>Myxococcales</taxon>
        <taxon>Cystobacterineae</taxon>
        <taxon>Myxococcaceae</taxon>
        <taxon>Corallococcus</taxon>
    </lineage>
</organism>
<dbReference type="InterPro" id="IPR010300">
    <property type="entry name" value="CDO_1"/>
</dbReference>
<evidence type="ECO:0000256" key="7">
    <source>
        <dbReference type="PIRSR" id="PIRSR610300-51"/>
    </source>
</evidence>
<gene>
    <name evidence="8" type="ORF">HMI49_13740</name>
</gene>
<evidence type="ECO:0000313" key="9">
    <source>
        <dbReference type="Proteomes" id="UP000563426"/>
    </source>
</evidence>
<evidence type="ECO:0000256" key="6">
    <source>
        <dbReference type="PIRSR" id="PIRSR610300-50"/>
    </source>
</evidence>
<accession>A0A3A8I9A6</accession>
<reference evidence="8 9" key="1">
    <citation type="submission" date="2020-05" db="EMBL/GenBank/DDBJ databases">
        <authorList>
            <person name="Whitworth D."/>
        </authorList>
    </citation>
    <scope>NUCLEOTIDE SEQUENCE [LARGE SCALE GENOMIC DNA]</scope>
    <source>
        <strain evidence="8 9">AB043B</strain>
    </source>
</reference>
<dbReference type="GO" id="GO:0016702">
    <property type="term" value="F:oxidoreductase activity, acting on single donors with incorporation of molecular oxygen, incorporation of two atoms of oxygen"/>
    <property type="evidence" value="ECO:0007669"/>
    <property type="project" value="InterPro"/>
</dbReference>
<keyword evidence="4" id="KW-0560">Oxidoreductase</keyword>